<dbReference type="KEGG" id="sap:Sulac_0960"/>
<evidence type="ECO:0000256" key="1">
    <source>
        <dbReference type="SAM" id="Coils"/>
    </source>
</evidence>
<protein>
    <submittedName>
        <fullName evidence="2">Uncharacterized protein</fullName>
    </submittedName>
</protein>
<reference evidence="3" key="1">
    <citation type="submission" date="2011-12" db="EMBL/GenBank/DDBJ databases">
        <title>The complete genome of chromosome of Sulfobacillus acidophilus DSM 10332.</title>
        <authorList>
            <person name="Lucas S."/>
            <person name="Han J."/>
            <person name="Lapidus A."/>
            <person name="Bruce D."/>
            <person name="Goodwin L."/>
            <person name="Pitluck S."/>
            <person name="Peters L."/>
            <person name="Kyrpides N."/>
            <person name="Mavromatis K."/>
            <person name="Ivanova N."/>
            <person name="Mikhailova N."/>
            <person name="Chertkov O."/>
            <person name="Saunders E."/>
            <person name="Detter J.C."/>
            <person name="Tapia R."/>
            <person name="Han C."/>
            <person name="Land M."/>
            <person name="Hauser L."/>
            <person name="Markowitz V."/>
            <person name="Cheng J.-F."/>
            <person name="Hugenholtz P."/>
            <person name="Woyke T."/>
            <person name="Wu D."/>
            <person name="Pukall R."/>
            <person name="Gehrich-Schroeter G."/>
            <person name="Schneider S."/>
            <person name="Klenk H.-P."/>
            <person name="Eisen J.A."/>
        </authorList>
    </citation>
    <scope>NUCLEOTIDE SEQUENCE [LARGE SCALE GENOMIC DNA]</scope>
    <source>
        <strain evidence="3">ATCC 700253 / DSM 10332 / NAL</strain>
    </source>
</reference>
<keyword evidence="1" id="KW-0175">Coiled coil</keyword>
<name>G8TST5_SULAD</name>
<dbReference type="AlphaFoldDB" id="G8TST5"/>
<proteinExistence type="predicted"/>
<dbReference type="Proteomes" id="UP000005439">
    <property type="component" value="Chromosome"/>
</dbReference>
<evidence type="ECO:0000313" key="3">
    <source>
        <dbReference type="Proteomes" id="UP000005439"/>
    </source>
</evidence>
<sequence>MEPLREHPPANGRVILTADGVYLEDILLPEPRLAEWLASVNEDDRVTELVSLMRLGLAIKMNNQMQSLNESLKATADATLNELAERLKGTFQQLDAKLQMSQTTIDHVLSQAVTGDHSLLRQQFQKALTELQQGLKQSQLDLVRALDPRQTESIGAQLEGRLKEHMRQIVDGAVVPKMSGLAETLARLEEAIRSQGQLQWAKQRGTQKGTDYEWELLEAIKTYALPHTMLIRRVADEKGVNGSKDGDLVISYNDTTLVTIECKDAQKSDLKQLQSAIQGRQAQIGIMAHRHPGGATQSMDQGSVRIAGDRQILLVWDPDEDHPAILSATIRLAVLLAQQLATMENRQPTDVLDLDKAQNLLNQLLDRLETASDIGHHFQLIVQNAEKGKQKLEKMKAEWEKELRKLLTILGGD</sequence>
<reference evidence="2 3" key="2">
    <citation type="journal article" date="2012" name="Stand. Genomic Sci.">
        <title>Complete genome sequence of the moderately thermophilic mineral-sulfide-oxidizing firmicute Sulfobacillus acidophilus type strain (NAL(T)).</title>
        <authorList>
            <person name="Anderson I."/>
            <person name="Chertkov O."/>
            <person name="Chen A."/>
            <person name="Saunders E."/>
            <person name="Lapidus A."/>
            <person name="Nolan M."/>
            <person name="Lucas S."/>
            <person name="Hammon N."/>
            <person name="Deshpande S."/>
            <person name="Cheng J.F."/>
            <person name="Han C."/>
            <person name="Tapia R."/>
            <person name="Goodwin L.A."/>
            <person name="Pitluck S."/>
            <person name="Liolios K."/>
            <person name="Pagani I."/>
            <person name="Ivanova N."/>
            <person name="Mikhailova N."/>
            <person name="Pati A."/>
            <person name="Palaniappan K."/>
            <person name="Land M."/>
            <person name="Pan C."/>
            <person name="Rohde M."/>
            <person name="Pukall R."/>
            <person name="Goker M."/>
            <person name="Detter J.C."/>
            <person name="Woyke T."/>
            <person name="Bristow J."/>
            <person name="Eisen J.A."/>
            <person name="Markowitz V."/>
            <person name="Hugenholtz P."/>
            <person name="Kyrpides N.C."/>
            <person name="Klenk H.P."/>
            <person name="Mavromatis K."/>
        </authorList>
    </citation>
    <scope>NUCLEOTIDE SEQUENCE [LARGE SCALE GENOMIC DNA]</scope>
    <source>
        <strain evidence="3">ATCC 700253 / DSM 10332 / NAL</strain>
    </source>
</reference>
<dbReference type="HOGENOM" id="CLU_665526_0_0_9"/>
<accession>G8TST5</accession>
<dbReference type="STRING" id="679936.Sulac_0960"/>
<organism evidence="2 3">
    <name type="scientific">Sulfobacillus acidophilus (strain ATCC 700253 / DSM 10332 / NAL)</name>
    <dbReference type="NCBI Taxonomy" id="679936"/>
    <lineage>
        <taxon>Bacteria</taxon>
        <taxon>Bacillati</taxon>
        <taxon>Bacillota</taxon>
        <taxon>Clostridia</taxon>
        <taxon>Eubacteriales</taxon>
        <taxon>Clostridiales Family XVII. Incertae Sedis</taxon>
        <taxon>Sulfobacillus</taxon>
    </lineage>
</organism>
<dbReference type="EMBL" id="CP003179">
    <property type="protein sequence ID" value="AEW04462.1"/>
    <property type="molecule type" value="Genomic_DNA"/>
</dbReference>
<dbReference type="PATRIC" id="fig|679936.5.peg.1016"/>
<keyword evidence="3" id="KW-1185">Reference proteome</keyword>
<gene>
    <name evidence="2" type="ordered locus">Sulac_0960</name>
</gene>
<feature type="coiled-coil region" evidence="1">
    <location>
        <begin position="354"/>
        <end position="409"/>
    </location>
</feature>
<evidence type="ECO:0000313" key="2">
    <source>
        <dbReference type="EMBL" id="AEW04462.1"/>
    </source>
</evidence>